<dbReference type="Proteomes" id="UP000662074">
    <property type="component" value="Unassembled WGS sequence"/>
</dbReference>
<evidence type="ECO:0000313" key="3">
    <source>
        <dbReference type="Proteomes" id="UP000662074"/>
    </source>
</evidence>
<sequence length="290" mass="32919">MWNKIAWKRIGIAFGWLVSLAGLIVLMSFISAKKAGVVCTGVKVYIPGNEYFIDQAEVDNILQVSSHTLVGRKMENINIQDLEKKLQANPFIESAKVYMDMDGVIQVEISQRHPVLRILNRFDQDFYVDQHGLKIPLSNNFTAQVLVANGNIDEMFTNRIDTLHTGLAKDIYRTAEFIRKDTLWNAQIAQIYVNQAREIELIPRVGNHKILLGRADSLSTKFHNLQIFYKQAIPQVGWDKYRVINIKYANQVIGIKAEGYVDSAAIKRPVPAKIDTAIKKQALKDTSSQF</sequence>
<gene>
    <name evidence="2" type="ORF">GCM10011425_04940</name>
</gene>
<dbReference type="EMBL" id="BMDO01000001">
    <property type="protein sequence ID" value="GGI49282.1"/>
    <property type="molecule type" value="Genomic_DNA"/>
</dbReference>
<proteinExistence type="predicted"/>
<dbReference type="AlphaFoldDB" id="A0A917N1Q5"/>
<comment type="caution">
    <text evidence="2">The sequence shown here is derived from an EMBL/GenBank/DDBJ whole genome shotgun (WGS) entry which is preliminary data.</text>
</comment>
<protein>
    <submittedName>
        <fullName evidence="2">Cell division protein FtsQ</fullName>
    </submittedName>
</protein>
<reference evidence="2" key="2">
    <citation type="submission" date="2020-09" db="EMBL/GenBank/DDBJ databases">
        <authorList>
            <person name="Sun Q."/>
            <person name="Sedlacek I."/>
        </authorList>
    </citation>
    <scope>NUCLEOTIDE SEQUENCE</scope>
    <source>
        <strain evidence="2">CCM 8711</strain>
    </source>
</reference>
<keyword evidence="3" id="KW-1185">Reference proteome</keyword>
<accession>A0A917N1Q5</accession>
<keyword evidence="2" id="KW-0132">Cell division</keyword>
<reference evidence="2" key="1">
    <citation type="journal article" date="2014" name="Int. J. Syst. Evol. Microbiol.">
        <title>Complete genome sequence of Corynebacterium casei LMG S-19264T (=DSM 44701T), isolated from a smear-ripened cheese.</title>
        <authorList>
            <consortium name="US DOE Joint Genome Institute (JGI-PGF)"/>
            <person name="Walter F."/>
            <person name="Albersmeier A."/>
            <person name="Kalinowski J."/>
            <person name="Ruckert C."/>
        </authorList>
    </citation>
    <scope>NUCLEOTIDE SEQUENCE</scope>
    <source>
        <strain evidence="2">CCM 8711</strain>
    </source>
</reference>
<keyword evidence="1" id="KW-0812">Transmembrane</keyword>
<dbReference type="RefSeq" id="WP_188413468.1">
    <property type="nucleotide sequence ID" value="NZ_BMDO01000001.1"/>
</dbReference>
<keyword evidence="2" id="KW-0131">Cell cycle</keyword>
<dbReference type="GO" id="GO:0051301">
    <property type="term" value="P:cell division"/>
    <property type="evidence" value="ECO:0007669"/>
    <property type="project" value="UniProtKB-KW"/>
</dbReference>
<name>A0A917N1Q5_9SPHI</name>
<evidence type="ECO:0000256" key="1">
    <source>
        <dbReference type="SAM" id="Phobius"/>
    </source>
</evidence>
<evidence type="ECO:0000313" key="2">
    <source>
        <dbReference type="EMBL" id="GGI49282.1"/>
    </source>
</evidence>
<keyword evidence="1" id="KW-1133">Transmembrane helix</keyword>
<feature type="transmembrane region" description="Helical" evidence="1">
    <location>
        <begin position="12"/>
        <end position="30"/>
    </location>
</feature>
<organism evidence="2 3">
    <name type="scientific">Mucilaginibacter galii</name>
    <dbReference type="NCBI Taxonomy" id="2005073"/>
    <lineage>
        <taxon>Bacteria</taxon>
        <taxon>Pseudomonadati</taxon>
        <taxon>Bacteroidota</taxon>
        <taxon>Sphingobacteriia</taxon>
        <taxon>Sphingobacteriales</taxon>
        <taxon>Sphingobacteriaceae</taxon>
        <taxon>Mucilaginibacter</taxon>
    </lineage>
</organism>
<keyword evidence="1" id="KW-0472">Membrane</keyword>